<dbReference type="STRING" id="1797529.A2570_00285"/>
<sequence>MPNLFVHDIGVARDFLEAAGASGLNIKSGQHYGRKPVVCVKDAHIPDGAWLMQHGQVAIVQTRGGVTLLSSQDLGFWIQFEGPDYHQDPFLFLFFFISFAILKKSQKTGSF</sequence>
<comment type="caution">
    <text evidence="1">The sequence shown here is derived from an EMBL/GenBank/DDBJ whole genome shotgun (WGS) entry which is preliminary data.</text>
</comment>
<accession>A0A1G1XLC7</accession>
<reference evidence="1 2" key="1">
    <citation type="journal article" date="2016" name="Nat. Commun.">
        <title>Thousands of microbial genomes shed light on interconnected biogeochemical processes in an aquifer system.</title>
        <authorList>
            <person name="Anantharaman K."/>
            <person name="Brown C.T."/>
            <person name="Hug L.A."/>
            <person name="Sharon I."/>
            <person name="Castelle C.J."/>
            <person name="Probst A.J."/>
            <person name="Thomas B.C."/>
            <person name="Singh A."/>
            <person name="Wilkins M.J."/>
            <person name="Karaoz U."/>
            <person name="Brodie E.L."/>
            <person name="Williams K.H."/>
            <person name="Hubbard S.S."/>
            <person name="Banfield J.F."/>
        </authorList>
    </citation>
    <scope>NUCLEOTIDE SEQUENCE [LARGE SCALE GENOMIC DNA]</scope>
</reference>
<evidence type="ECO:0000313" key="1">
    <source>
        <dbReference type="EMBL" id="OGY40839.1"/>
    </source>
</evidence>
<protein>
    <submittedName>
        <fullName evidence="1">Uncharacterized protein</fullName>
    </submittedName>
</protein>
<name>A0A1G1XLC7_9BACT</name>
<dbReference type="EMBL" id="MHHY01000004">
    <property type="protein sequence ID" value="OGY40839.1"/>
    <property type="molecule type" value="Genomic_DNA"/>
</dbReference>
<proteinExistence type="predicted"/>
<organism evidence="1 2">
    <name type="scientific">Candidatus Brennerbacteria bacterium RIFOXYD1_FULL_41_16</name>
    <dbReference type="NCBI Taxonomy" id="1797529"/>
    <lineage>
        <taxon>Bacteria</taxon>
        <taxon>Candidatus Brenneribacteriota</taxon>
    </lineage>
</organism>
<gene>
    <name evidence="1" type="ORF">A2570_00285</name>
</gene>
<dbReference type="Proteomes" id="UP000178570">
    <property type="component" value="Unassembled WGS sequence"/>
</dbReference>
<evidence type="ECO:0000313" key="2">
    <source>
        <dbReference type="Proteomes" id="UP000178570"/>
    </source>
</evidence>
<dbReference type="AlphaFoldDB" id="A0A1G1XLC7"/>